<proteinExistence type="inferred from homology"/>
<comment type="caution">
    <text evidence="8">The sequence shown here is derived from an EMBL/GenBank/DDBJ whole genome shotgun (WGS) entry which is preliminary data.</text>
</comment>
<evidence type="ECO:0000313" key="8">
    <source>
        <dbReference type="EMBL" id="MDU0339921.1"/>
    </source>
</evidence>
<evidence type="ECO:0000256" key="3">
    <source>
        <dbReference type="ARBA" id="ARBA00022692"/>
    </source>
</evidence>
<feature type="transmembrane region" description="Helical" evidence="6">
    <location>
        <begin position="75"/>
        <end position="97"/>
    </location>
</feature>
<evidence type="ECO:0000256" key="5">
    <source>
        <dbReference type="ARBA" id="ARBA00023136"/>
    </source>
</evidence>
<keyword evidence="3 6" id="KW-0812">Transmembrane</keyword>
<keyword evidence="5 6" id="KW-0472">Membrane</keyword>
<protein>
    <submittedName>
        <fullName evidence="8">GtrA family protein</fullName>
    </submittedName>
</protein>
<reference evidence="8 9" key="1">
    <citation type="submission" date="2023-09" db="EMBL/GenBank/DDBJ databases">
        <title>Whole genome shotgun sequencing (WGS) of Bosea sp. ZW T0_25, isolated from stored onions (Allium cepa).</title>
        <authorList>
            <person name="Stoll D.A."/>
            <person name="Huch M."/>
        </authorList>
    </citation>
    <scope>NUCLEOTIDE SEQUENCE [LARGE SCALE GENOMIC DNA]</scope>
    <source>
        <strain evidence="8 9">ZW T0_25</strain>
    </source>
</reference>
<sequence>MLNRLPRHTRQVIAYAFSGVMAAVAHYGLLIGLVELGGADPVLASLAGFVLGGVVSYALNRWLTFEATRTHGEASWRFGLIAFGGFVLTGVLMHLFVKVAGLPYLPMQVVTTLIVMVFTFAGHKFFSFADREGA</sequence>
<comment type="similarity">
    <text evidence="2">Belongs to the GtrA family.</text>
</comment>
<dbReference type="Pfam" id="PF04138">
    <property type="entry name" value="GtrA_DPMS_TM"/>
    <property type="match status" value="1"/>
</dbReference>
<feature type="transmembrane region" description="Helical" evidence="6">
    <location>
        <begin position="12"/>
        <end position="30"/>
    </location>
</feature>
<evidence type="ECO:0000259" key="7">
    <source>
        <dbReference type="Pfam" id="PF04138"/>
    </source>
</evidence>
<keyword evidence="9" id="KW-1185">Reference proteome</keyword>
<dbReference type="InterPro" id="IPR051401">
    <property type="entry name" value="GtrA_CellWall_Glycosyl"/>
</dbReference>
<keyword evidence="4 6" id="KW-1133">Transmembrane helix</keyword>
<evidence type="ECO:0000313" key="9">
    <source>
        <dbReference type="Proteomes" id="UP001254257"/>
    </source>
</evidence>
<dbReference type="InterPro" id="IPR007267">
    <property type="entry name" value="GtrA_DPMS_TM"/>
</dbReference>
<feature type="domain" description="GtrA/DPMS transmembrane" evidence="7">
    <location>
        <begin position="15"/>
        <end position="128"/>
    </location>
</feature>
<dbReference type="PANTHER" id="PTHR38459:SF1">
    <property type="entry name" value="PROPHAGE BACTOPRENOL-LINKED GLUCOSE TRANSLOCASE HOMOLOG"/>
    <property type="match status" value="1"/>
</dbReference>
<dbReference type="Proteomes" id="UP001254257">
    <property type="component" value="Unassembled WGS sequence"/>
</dbReference>
<dbReference type="EMBL" id="JAWDID010000009">
    <property type="protein sequence ID" value="MDU0339921.1"/>
    <property type="molecule type" value="Genomic_DNA"/>
</dbReference>
<name>A0ABU3S5B0_9HYPH</name>
<organism evidence="8 9">
    <name type="scientific">Bosea rubneri</name>
    <dbReference type="NCBI Taxonomy" id="3075434"/>
    <lineage>
        <taxon>Bacteria</taxon>
        <taxon>Pseudomonadati</taxon>
        <taxon>Pseudomonadota</taxon>
        <taxon>Alphaproteobacteria</taxon>
        <taxon>Hyphomicrobiales</taxon>
        <taxon>Boseaceae</taxon>
        <taxon>Bosea</taxon>
    </lineage>
</organism>
<evidence type="ECO:0000256" key="6">
    <source>
        <dbReference type="SAM" id="Phobius"/>
    </source>
</evidence>
<feature type="transmembrane region" description="Helical" evidence="6">
    <location>
        <begin position="42"/>
        <end position="63"/>
    </location>
</feature>
<feature type="transmembrane region" description="Helical" evidence="6">
    <location>
        <begin position="103"/>
        <end position="121"/>
    </location>
</feature>
<accession>A0ABU3S5B0</accession>
<gene>
    <name evidence="8" type="ORF">RKE40_08515</name>
</gene>
<evidence type="ECO:0000256" key="4">
    <source>
        <dbReference type="ARBA" id="ARBA00022989"/>
    </source>
</evidence>
<evidence type="ECO:0000256" key="2">
    <source>
        <dbReference type="ARBA" id="ARBA00009399"/>
    </source>
</evidence>
<comment type="subcellular location">
    <subcellularLocation>
        <location evidence="1">Membrane</location>
        <topology evidence="1">Multi-pass membrane protein</topology>
    </subcellularLocation>
</comment>
<dbReference type="PANTHER" id="PTHR38459">
    <property type="entry name" value="PROPHAGE BACTOPRENOL-LINKED GLUCOSE TRANSLOCASE HOMOLOG"/>
    <property type="match status" value="1"/>
</dbReference>
<evidence type="ECO:0000256" key="1">
    <source>
        <dbReference type="ARBA" id="ARBA00004141"/>
    </source>
</evidence>
<dbReference type="RefSeq" id="WP_316017803.1">
    <property type="nucleotide sequence ID" value="NZ_JAWDID010000009.1"/>
</dbReference>